<evidence type="ECO:0000313" key="5">
    <source>
        <dbReference type="Proteomes" id="UP000220629"/>
    </source>
</evidence>
<gene>
    <name evidence="3" type="ORF">CRM94_26205</name>
    <name evidence="2" type="ORF">DM48_7543</name>
</gene>
<dbReference type="AlphaFoldDB" id="A0A095EZN3"/>
<dbReference type="Proteomes" id="UP000029590">
    <property type="component" value="Unassembled WGS sequence"/>
</dbReference>
<dbReference type="EMBL" id="JPGG01000017">
    <property type="protein sequence ID" value="KGC10881.1"/>
    <property type="molecule type" value="Genomic_DNA"/>
</dbReference>
<sequence>MAEFLNRRRHLERLSEVLATASRESTRMVIATGKAGVGKSALFRQAASKVASKYCYLYCDRAPASGDLADGAPVPELIQRRLSAVAPEHGFATFADFRTNKQWSTSLLRATEAVGSIVARSMLPGLASKFAMETYGQVSSAVTSRLSERRWTGPGDDQRIVYAQSVLQSVPTIVHVDHAHLLEGAELDLLVHLLDDTQAILFLEYTEKAGDGDRALPVQFVGRRVLKFAVDPLGEEYADRLFATLPPRFARPLRTQFTQTGDLRPFDEAVYLQSRDRGILEIFDITEDNLVRTTATALSILDTDTKKVLLAISAHAGPVDRGVLSELLDEPMVASLFDGAVDIDLAIDQLDSQLLVIATENDVMCQTRVSDLVQRDALLSTIKTTFRKHWRDLYRTLPHRTVFASDEDRCRQLLHQCAELNDIVGIARTLEEIGYKGISSRNPRSMVTYLRHVIDKLKFGGEKDAIARIVRAQCCFFYEAGWFDEALACLLLTEDRPRRYQFLLAELYCSAGQAARGIRLAESHLAQLDPLNPDHFDAELCLRLVKLHGLRNSNRLVEAREYYLSFVDEQRFSGLPAFPTLLRYADLCMYKDGDIKRCNQYLQRAAALTKATNQWRDYASICISLVQQLGYTEALDEAEAFLSEAEEVGQRVWLQQPMLLANRAVLSMYRGHAERACLQLLQQALVLSYDQLDRILIQTNILIWYVMAGSVQQAMSVARVLYERIDDVSVDTEIRRIVLYNLEQLERNQGNEESANRLYDRWSALDSGIDEAYWAYRRARRSAPNTGSRRYRMVFHPIYLAHWHAGLVPFEAIGD</sequence>
<keyword evidence="3" id="KW-0547">Nucleotide-binding</keyword>
<dbReference type="SUPFAM" id="SSF48452">
    <property type="entry name" value="TPR-like"/>
    <property type="match status" value="1"/>
</dbReference>
<name>A0A095EZN3_BURGA</name>
<reference evidence="5" key="2">
    <citation type="submission" date="2017-09" db="EMBL/GenBank/DDBJ databases">
        <title>FDA dAtabase for Regulatory Grade micrObial Sequences (FDA-ARGOS): Supporting development and validation of Infectious Disease Dx tests.</title>
        <authorList>
            <person name="Minogue T."/>
            <person name="Wolcott M."/>
            <person name="Wasieloski L."/>
            <person name="Aguilar W."/>
            <person name="Moore D."/>
            <person name="Tallon L."/>
            <person name="Sadzewicz L."/>
            <person name="Ott S."/>
            <person name="Zhao X."/>
            <person name="Nagaraj S."/>
            <person name="Vavikolanu K."/>
            <person name="Aluvathingal J."/>
            <person name="Nadendla S."/>
            <person name="Sichtig H."/>
        </authorList>
    </citation>
    <scope>NUCLEOTIDE SEQUENCE [LARGE SCALE GENOMIC DNA]</scope>
    <source>
        <strain evidence="5">FDAARGOS_390</strain>
    </source>
</reference>
<evidence type="ECO:0000313" key="3">
    <source>
        <dbReference type="EMBL" id="PEH37940.1"/>
    </source>
</evidence>
<protein>
    <submittedName>
        <fullName evidence="2">AAA ATPase domain protein</fullName>
    </submittedName>
    <submittedName>
        <fullName evidence="3">ATP-binding protein</fullName>
    </submittedName>
</protein>
<dbReference type="RefSeq" id="WP_036050721.1">
    <property type="nucleotide sequence ID" value="NZ_CADEVY010000004.1"/>
</dbReference>
<dbReference type="InterPro" id="IPR041664">
    <property type="entry name" value="AAA_16"/>
</dbReference>
<dbReference type="Proteomes" id="UP000220629">
    <property type="component" value="Unassembled WGS sequence"/>
</dbReference>
<dbReference type="EMBL" id="PDDY01000004">
    <property type="protein sequence ID" value="PEH37940.1"/>
    <property type="molecule type" value="Genomic_DNA"/>
</dbReference>
<accession>A0A095EZN3</accession>
<dbReference type="GO" id="GO:0005524">
    <property type="term" value="F:ATP binding"/>
    <property type="evidence" value="ECO:0007669"/>
    <property type="project" value="UniProtKB-KW"/>
</dbReference>
<dbReference type="InterPro" id="IPR011990">
    <property type="entry name" value="TPR-like_helical_dom_sf"/>
</dbReference>
<reference evidence="3" key="3">
    <citation type="submission" date="2017-09" db="EMBL/GenBank/DDBJ databases">
        <title>FDA dAtabase for Regulatory Grade micrObial Sequences (FDA-ARGOS): Supporting development and validation of Infectious Disease Dx tests.</title>
        <authorList>
            <person name="Minogue T."/>
            <person name="Wolcott M."/>
            <person name="Wasieloski L."/>
            <person name="Aguilar W."/>
            <person name="Moore D."/>
            <person name="Tallon L.J."/>
            <person name="Sadzewicz L."/>
            <person name="Ott S."/>
            <person name="Zhao X."/>
            <person name="Nagaraj S."/>
            <person name="Vavikolanu K."/>
            <person name="Aluvathingal J."/>
            <person name="Nadendla S."/>
            <person name="Sichtig H."/>
        </authorList>
    </citation>
    <scope>NUCLEOTIDE SEQUENCE</scope>
    <source>
        <strain evidence="3">FDAARGOS_390</strain>
    </source>
</reference>
<organism evidence="3 5">
    <name type="scientific">Burkholderia gladioli</name>
    <name type="common">Pseudomonas marginata</name>
    <name type="synonym">Phytomonas marginata</name>
    <dbReference type="NCBI Taxonomy" id="28095"/>
    <lineage>
        <taxon>Bacteria</taxon>
        <taxon>Pseudomonadati</taxon>
        <taxon>Pseudomonadota</taxon>
        <taxon>Betaproteobacteria</taxon>
        <taxon>Burkholderiales</taxon>
        <taxon>Burkholderiaceae</taxon>
        <taxon>Burkholderia</taxon>
    </lineage>
</organism>
<proteinExistence type="predicted"/>
<feature type="domain" description="Orc1-like AAA ATPase" evidence="1">
    <location>
        <begin position="4"/>
        <end position="199"/>
    </location>
</feature>
<dbReference type="Pfam" id="PF13191">
    <property type="entry name" value="AAA_16"/>
    <property type="match status" value="1"/>
</dbReference>
<comment type="caution">
    <text evidence="3">The sequence shown here is derived from an EMBL/GenBank/DDBJ whole genome shotgun (WGS) entry which is preliminary data.</text>
</comment>
<dbReference type="OrthoDB" id="10019375at2"/>
<reference evidence="2 4" key="1">
    <citation type="submission" date="2014-04" db="EMBL/GenBank/DDBJ databases">
        <authorList>
            <person name="Bishop-Lilly K.A."/>
            <person name="Broomall S.M."/>
            <person name="Chain P.S."/>
            <person name="Chertkov O."/>
            <person name="Coyne S.R."/>
            <person name="Daligault H.E."/>
            <person name="Davenport K.W."/>
            <person name="Erkkila T."/>
            <person name="Frey K.G."/>
            <person name="Gibbons H.S."/>
            <person name="Gu W."/>
            <person name="Jaissle J."/>
            <person name="Johnson S.L."/>
            <person name="Koroleva G.I."/>
            <person name="Ladner J.T."/>
            <person name="Lo C.-C."/>
            <person name="Minogue T.D."/>
            <person name="Munk C."/>
            <person name="Palacios G.F."/>
            <person name="Redden C.L."/>
            <person name="Rosenzweig C.N."/>
            <person name="Scholz M.B."/>
            <person name="Teshima H."/>
            <person name="Xu Y."/>
        </authorList>
    </citation>
    <scope>NUCLEOTIDE SEQUENCE [LARGE SCALE GENOMIC DNA]</scope>
    <source>
        <strain evidence="4">gladioli</strain>
        <strain evidence="2">Gladioli</strain>
    </source>
</reference>
<dbReference type="Gene3D" id="1.25.40.10">
    <property type="entry name" value="Tetratricopeptide repeat domain"/>
    <property type="match status" value="1"/>
</dbReference>
<keyword evidence="3" id="KW-0067">ATP-binding</keyword>
<dbReference type="KEGG" id="bgo:BM43_3962"/>
<evidence type="ECO:0000259" key="1">
    <source>
        <dbReference type="Pfam" id="PF13191"/>
    </source>
</evidence>
<evidence type="ECO:0000313" key="4">
    <source>
        <dbReference type="Proteomes" id="UP000029590"/>
    </source>
</evidence>
<evidence type="ECO:0000313" key="2">
    <source>
        <dbReference type="EMBL" id="KGC10881.1"/>
    </source>
</evidence>